<dbReference type="EMBL" id="BKZW01000003">
    <property type="protein sequence ID" value="GER90958.1"/>
    <property type="molecule type" value="Genomic_DNA"/>
</dbReference>
<name>A0A5J4KML8_9CHLR</name>
<evidence type="ECO:0000256" key="1">
    <source>
        <dbReference type="SAM" id="Phobius"/>
    </source>
</evidence>
<keyword evidence="1" id="KW-1133">Transmembrane helix</keyword>
<evidence type="ECO:0000313" key="2">
    <source>
        <dbReference type="EMBL" id="GER90958.1"/>
    </source>
</evidence>
<sequence>MFILIHLVGVPVSMPRAGGMDPTGKYGAMSIIFQVGGIGIVTIGHLRIITISSTNTIMTMIMAIMTMIMAIMAIMAIMVARVDMVDMATSRLSDIM</sequence>
<feature type="transmembrane region" description="Helical" evidence="1">
    <location>
        <begin position="61"/>
        <end position="82"/>
    </location>
</feature>
<keyword evidence="1" id="KW-0472">Membrane</keyword>
<keyword evidence="3" id="KW-1185">Reference proteome</keyword>
<reference evidence="2 3" key="1">
    <citation type="submission" date="2019-10" db="EMBL/GenBank/DDBJ databases">
        <title>Dictyobacter vulcani sp. nov., within the class Ktedonobacteria, isolated from soil of volcanic Mt. Zao.</title>
        <authorList>
            <person name="Zheng Y."/>
            <person name="Wang C.M."/>
            <person name="Sakai Y."/>
            <person name="Abe K."/>
            <person name="Yokota A."/>
            <person name="Yabe S."/>
        </authorList>
    </citation>
    <scope>NUCLEOTIDE SEQUENCE [LARGE SCALE GENOMIC DNA]</scope>
    <source>
        <strain evidence="2 3">W12</strain>
    </source>
</reference>
<accession>A0A5J4KML8</accession>
<evidence type="ECO:0000313" key="3">
    <source>
        <dbReference type="Proteomes" id="UP000326912"/>
    </source>
</evidence>
<protein>
    <submittedName>
        <fullName evidence="2">Uncharacterized protein</fullName>
    </submittedName>
</protein>
<comment type="caution">
    <text evidence="2">The sequence shown here is derived from an EMBL/GenBank/DDBJ whole genome shotgun (WGS) entry which is preliminary data.</text>
</comment>
<dbReference type="AlphaFoldDB" id="A0A5J4KML8"/>
<proteinExistence type="predicted"/>
<feature type="transmembrane region" description="Helical" evidence="1">
    <location>
        <begin position="31"/>
        <end position="49"/>
    </location>
</feature>
<keyword evidence="1" id="KW-0812">Transmembrane</keyword>
<dbReference type="RefSeq" id="WP_170296574.1">
    <property type="nucleotide sequence ID" value="NZ_BKZW01000003.1"/>
</dbReference>
<gene>
    <name evidence="2" type="ORF">KDW_51200</name>
</gene>
<organism evidence="2 3">
    <name type="scientific">Dictyobacter vulcani</name>
    <dbReference type="NCBI Taxonomy" id="2607529"/>
    <lineage>
        <taxon>Bacteria</taxon>
        <taxon>Bacillati</taxon>
        <taxon>Chloroflexota</taxon>
        <taxon>Ktedonobacteria</taxon>
        <taxon>Ktedonobacterales</taxon>
        <taxon>Dictyobacteraceae</taxon>
        <taxon>Dictyobacter</taxon>
    </lineage>
</organism>
<dbReference type="Proteomes" id="UP000326912">
    <property type="component" value="Unassembled WGS sequence"/>
</dbReference>